<organism evidence="4 5">
    <name type="scientific">Ramazzottius varieornatus</name>
    <name type="common">Water bear</name>
    <name type="synonym">Tardigrade</name>
    <dbReference type="NCBI Taxonomy" id="947166"/>
    <lineage>
        <taxon>Eukaryota</taxon>
        <taxon>Metazoa</taxon>
        <taxon>Ecdysozoa</taxon>
        <taxon>Tardigrada</taxon>
        <taxon>Eutardigrada</taxon>
        <taxon>Parachela</taxon>
        <taxon>Hypsibioidea</taxon>
        <taxon>Ramazzottiidae</taxon>
        <taxon>Ramazzottius</taxon>
    </lineage>
</organism>
<gene>
    <name evidence="4" type="primary">RvY_07964-1</name>
    <name evidence="4" type="synonym">RvY_07964.1</name>
    <name evidence="4" type="ORF">RvY_07964</name>
</gene>
<evidence type="ECO:0000256" key="2">
    <source>
        <dbReference type="ARBA" id="ARBA00022723"/>
    </source>
</evidence>
<proteinExistence type="predicted"/>
<dbReference type="InterPro" id="IPR027806">
    <property type="entry name" value="HARBI1_dom"/>
</dbReference>
<evidence type="ECO:0000313" key="4">
    <source>
        <dbReference type="EMBL" id="GAU96533.1"/>
    </source>
</evidence>
<accession>A0A1D1VCC2</accession>
<evidence type="ECO:0000259" key="3">
    <source>
        <dbReference type="Pfam" id="PF13359"/>
    </source>
</evidence>
<reference evidence="4 5" key="1">
    <citation type="journal article" date="2016" name="Nat. Commun.">
        <title>Extremotolerant tardigrade genome and improved radiotolerance of human cultured cells by tardigrade-unique protein.</title>
        <authorList>
            <person name="Hashimoto T."/>
            <person name="Horikawa D.D."/>
            <person name="Saito Y."/>
            <person name="Kuwahara H."/>
            <person name="Kozuka-Hata H."/>
            <person name="Shin-I T."/>
            <person name="Minakuchi Y."/>
            <person name="Ohishi K."/>
            <person name="Motoyama A."/>
            <person name="Aizu T."/>
            <person name="Enomoto A."/>
            <person name="Kondo K."/>
            <person name="Tanaka S."/>
            <person name="Hara Y."/>
            <person name="Koshikawa S."/>
            <person name="Sagara H."/>
            <person name="Miura T."/>
            <person name="Yokobori S."/>
            <person name="Miyagawa K."/>
            <person name="Suzuki Y."/>
            <person name="Kubo T."/>
            <person name="Oyama M."/>
            <person name="Kohara Y."/>
            <person name="Fujiyama A."/>
            <person name="Arakawa K."/>
            <person name="Katayama T."/>
            <person name="Toyoda A."/>
            <person name="Kunieda T."/>
        </authorList>
    </citation>
    <scope>NUCLEOTIDE SEQUENCE [LARGE SCALE GENOMIC DNA]</scope>
    <source>
        <strain evidence="4 5">YOKOZUNA-1</strain>
    </source>
</reference>
<comment type="caution">
    <text evidence="4">The sequence shown here is derived from an EMBL/GenBank/DDBJ whole genome shotgun (WGS) entry which is preliminary data.</text>
</comment>
<dbReference type="EMBL" id="BDGG01000003">
    <property type="protein sequence ID" value="GAU96533.1"/>
    <property type="molecule type" value="Genomic_DNA"/>
</dbReference>
<evidence type="ECO:0000256" key="1">
    <source>
        <dbReference type="ARBA" id="ARBA00001968"/>
    </source>
</evidence>
<evidence type="ECO:0000313" key="5">
    <source>
        <dbReference type="Proteomes" id="UP000186922"/>
    </source>
</evidence>
<name>A0A1D1VCC2_RAMVA</name>
<keyword evidence="2" id="KW-0479">Metal-binding</keyword>
<feature type="domain" description="DDE Tnp4" evidence="3">
    <location>
        <begin position="9"/>
        <end position="100"/>
    </location>
</feature>
<sequence length="167" mass="19038">MFKIFTLTYRPLDYATQNICYTGHKEEYGLKYTGVMAPCGIMYLMCGPEPGSFHDAKLLYRSEILDMMKESRTLTSTPETGYYLYGDQAYRSTPQVIGPVGNLFAFNNYPEDLKLGLQPLGMYFRVATLLTNCYTCLNGSQTSNYFAVEPPTLAEYLENYPEDHIDN</sequence>
<comment type="cofactor">
    <cofactor evidence="1">
        <name>a divalent metal cation</name>
        <dbReference type="ChEBI" id="CHEBI:60240"/>
    </cofactor>
</comment>
<dbReference type="Proteomes" id="UP000186922">
    <property type="component" value="Unassembled WGS sequence"/>
</dbReference>
<protein>
    <recommendedName>
        <fullName evidence="3">DDE Tnp4 domain-containing protein</fullName>
    </recommendedName>
</protein>
<keyword evidence="5" id="KW-1185">Reference proteome</keyword>
<dbReference type="GO" id="GO:0046872">
    <property type="term" value="F:metal ion binding"/>
    <property type="evidence" value="ECO:0007669"/>
    <property type="project" value="UniProtKB-KW"/>
</dbReference>
<dbReference type="AlphaFoldDB" id="A0A1D1VCC2"/>
<dbReference type="Pfam" id="PF13359">
    <property type="entry name" value="DDE_Tnp_4"/>
    <property type="match status" value="1"/>
</dbReference>
<dbReference type="OrthoDB" id="2966465at2759"/>